<dbReference type="AlphaFoldDB" id="A0A9W8IYI3"/>
<evidence type="ECO:0000313" key="1">
    <source>
        <dbReference type="EMBL" id="KAJ2925107.1"/>
    </source>
</evidence>
<keyword evidence="2" id="KW-1185">Reference proteome</keyword>
<dbReference type="Proteomes" id="UP001140091">
    <property type="component" value="Unassembled WGS sequence"/>
</dbReference>
<dbReference type="EMBL" id="JANBPK010001195">
    <property type="protein sequence ID" value="KAJ2925107.1"/>
    <property type="molecule type" value="Genomic_DNA"/>
</dbReference>
<name>A0A9W8IYI3_9AGAR</name>
<accession>A0A9W8IYI3</accession>
<feature type="non-terminal residue" evidence="1">
    <location>
        <position position="51"/>
    </location>
</feature>
<proteinExistence type="predicted"/>
<reference evidence="1" key="1">
    <citation type="submission" date="2022-06" db="EMBL/GenBank/DDBJ databases">
        <title>Genome Sequence of Candolleomyces eurysporus.</title>
        <authorList>
            <person name="Buettner E."/>
        </authorList>
    </citation>
    <scope>NUCLEOTIDE SEQUENCE</scope>
    <source>
        <strain evidence="1">VTCC 930004</strain>
    </source>
</reference>
<organism evidence="1 2">
    <name type="scientific">Candolleomyces eurysporus</name>
    <dbReference type="NCBI Taxonomy" id="2828524"/>
    <lineage>
        <taxon>Eukaryota</taxon>
        <taxon>Fungi</taxon>
        <taxon>Dikarya</taxon>
        <taxon>Basidiomycota</taxon>
        <taxon>Agaricomycotina</taxon>
        <taxon>Agaricomycetes</taxon>
        <taxon>Agaricomycetidae</taxon>
        <taxon>Agaricales</taxon>
        <taxon>Agaricineae</taxon>
        <taxon>Psathyrellaceae</taxon>
        <taxon>Candolleomyces</taxon>
    </lineage>
</organism>
<sequence>MPYFSNPHLAANTESINFVLESSEDGTPCFATSTVPSTVSADVYVYDIVLH</sequence>
<gene>
    <name evidence="1" type="ORF">H1R20_g12015</name>
</gene>
<protein>
    <submittedName>
        <fullName evidence="1">Uncharacterized protein</fullName>
    </submittedName>
</protein>
<evidence type="ECO:0000313" key="2">
    <source>
        <dbReference type="Proteomes" id="UP001140091"/>
    </source>
</evidence>
<comment type="caution">
    <text evidence="1">The sequence shown here is derived from an EMBL/GenBank/DDBJ whole genome shotgun (WGS) entry which is preliminary data.</text>
</comment>